<evidence type="ECO:0000313" key="2">
    <source>
        <dbReference type="EMBL" id="RRN45509.1"/>
    </source>
</evidence>
<dbReference type="AlphaFoldDB" id="A0A3R8LP61"/>
<dbReference type="Gene3D" id="2.130.10.10">
    <property type="entry name" value="YVTN repeat-like/Quinoprotein amine dehydrogenase"/>
    <property type="match status" value="1"/>
</dbReference>
<feature type="signal peptide" evidence="1">
    <location>
        <begin position="1"/>
        <end position="22"/>
    </location>
</feature>
<dbReference type="InterPro" id="IPR015943">
    <property type="entry name" value="WD40/YVTN_repeat-like_dom_sf"/>
</dbReference>
<name>A0A3R8LP61_9BURK</name>
<protein>
    <submittedName>
        <fullName evidence="2">YncE family protein</fullName>
    </submittedName>
</protein>
<dbReference type="InterPro" id="IPR011964">
    <property type="entry name" value="YVTN_b-propeller_repeat"/>
</dbReference>
<keyword evidence="3" id="KW-1185">Reference proteome</keyword>
<feature type="chain" id="PRO_5018765733" evidence="1">
    <location>
        <begin position="23"/>
        <end position="371"/>
    </location>
</feature>
<dbReference type="NCBIfam" id="TIGR02276">
    <property type="entry name" value="beta_rpt_yvtn"/>
    <property type="match status" value="1"/>
</dbReference>
<comment type="caution">
    <text evidence="2">The sequence shown here is derived from an EMBL/GenBank/DDBJ whole genome shotgun (WGS) entry which is preliminary data.</text>
</comment>
<dbReference type="EMBL" id="RRUE01000001">
    <property type="protein sequence ID" value="RRN45509.1"/>
    <property type="molecule type" value="Genomic_DNA"/>
</dbReference>
<dbReference type="OrthoDB" id="104872at2"/>
<sequence length="371" mass="39450">MKAFRVSSLVALAVAAALSGCAATQDVAQSTMGSVKSVLGQEQVTRQEVGPQLYEVAYSANDDVVYVASAGGFDTNANPPKILKLDPKTLAVKGEFPLAAPAFGLALDDEAHRLYVADTRGPSVLVVDTTSGQTLATVPLEKKVREIVLDKANHRLLLPGMDYKGKSTLQVVDTDTLKLDKVVQGFGYGATGIALNEQAGKVYVSNLVGQLYEVDAATLAITNKFEVPVDQMLNVAFDSANGRVLAVDEGLDKLNEKRVREGFQYTPRSKGNQVAIIDPSNGQVTASVESGKQPIALLVDAERSRAYVSNRASGDVTVLDAKTGKVLKTVSLPTHPNSLALDKKTGTVYVTIKNGRDVSQDQKESVARIAF</sequence>
<evidence type="ECO:0000313" key="3">
    <source>
        <dbReference type="Proteomes" id="UP000270261"/>
    </source>
</evidence>
<accession>A0A3R8LP61</accession>
<reference evidence="2 3" key="1">
    <citation type="submission" date="2018-11" db="EMBL/GenBank/DDBJ databases">
        <title>Genome sequencing of Lautropia sp. KCOM 2505 (= ChDC F240).</title>
        <authorList>
            <person name="Kook J.-K."/>
            <person name="Park S.-N."/>
            <person name="Lim Y.K."/>
        </authorList>
    </citation>
    <scope>NUCLEOTIDE SEQUENCE [LARGE SCALE GENOMIC DNA]</scope>
    <source>
        <strain evidence="2 3">KCOM 2505</strain>
    </source>
</reference>
<evidence type="ECO:0000256" key="1">
    <source>
        <dbReference type="SAM" id="SignalP"/>
    </source>
</evidence>
<dbReference type="Proteomes" id="UP000270261">
    <property type="component" value="Unassembled WGS sequence"/>
</dbReference>
<dbReference type="InterPro" id="IPR051200">
    <property type="entry name" value="Host-pathogen_enzymatic-act"/>
</dbReference>
<dbReference type="RefSeq" id="WP_125094938.1">
    <property type="nucleotide sequence ID" value="NZ_RRUE01000001.1"/>
</dbReference>
<proteinExistence type="predicted"/>
<organism evidence="2 3">
    <name type="scientific">Lautropia dentalis</name>
    <dbReference type="NCBI Taxonomy" id="2490857"/>
    <lineage>
        <taxon>Bacteria</taxon>
        <taxon>Pseudomonadati</taxon>
        <taxon>Pseudomonadota</taxon>
        <taxon>Betaproteobacteria</taxon>
        <taxon>Burkholderiales</taxon>
        <taxon>Burkholderiaceae</taxon>
        <taxon>Lautropia</taxon>
    </lineage>
</organism>
<dbReference type="PANTHER" id="PTHR47197">
    <property type="entry name" value="PROTEIN NIRF"/>
    <property type="match status" value="1"/>
</dbReference>
<dbReference type="SUPFAM" id="SSF51004">
    <property type="entry name" value="C-terminal (heme d1) domain of cytochrome cd1-nitrite reductase"/>
    <property type="match status" value="1"/>
</dbReference>
<gene>
    <name evidence="2" type="ORF">EHV23_04810</name>
</gene>
<dbReference type="PROSITE" id="PS51257">
    <property type="entry name" value="PROKAR_LIPOPROTEIN"/>
    <property type="match status" value="1"/>
</dbReference>
<dbReference type="PANTHER" id="PTHR47197:SF3">
    <property type="entry name" value="DIHYDRO-HEME D1 DEHYDROGENASE"/>
    <property type="match status" value="1"/>
</dbReference>
<keyword evidence="1" id="KW-0732">Signal</keyword>
<dbReference type="InterPro" id="IPR011048">
    <property type="entry name" value="Haem_d1_sf"/>
</dbReference>